<feature type="chain" id="PRO_5020032023" evidence="1">
    <location>
        <begin position="18"/>
        <end position="392"/>
    </location>
</feature>
<reference evidence="2 3" key="1">
    <citation type="journal article" date="2019" name="Commun. Biol.">
        <title>The bagworm genome reveals a unique fibroin gene that provides high tensile strength.</title>
        <authorList>
            <person name="Kono N."/>
            <person name="Nakamura H."/>
            <person name="Ohtoshi R."/>
            <person name="Tomita M."/>
            <person name="Numata K."/>
            <person name="Arakawa K."/>
        </authorList>
    </citation>
    <scope>NUCLEOTIDE SEQUENCE [LARGE SCALE GENOMIC DNA]</scope>
</reference>
<keyword evidence="1" id="KW-0732">Signal</keyword>
<dbReference type="OrthoDB" id="75078at2759"/>
<comment type="caution">
    <text evidence="2">The sequence shown here is derived from an EMBL/GenBank/DDBJ whole genome shotgun (WGS) entry which is preliminary data.</text>
</comment>
<dbReference type="GO" id="GO:0016791">
    <property type="term" value="F:phosphatase activity"/>
    <property type="evidence" value="ECO:0007669"/>
    <property type="project" value="UniProtKB-ARBA"/>
</dbReference>
<evidence type="ECO:0000256" key="1">
    <source>
        <dbReference type="SAM" id="SignalP"/>
    </source>
</evidence>
<dbReference type="Proteomes" id="UP000299102">
    <property type="component" value="Unassembled WGS sequence"/>
</dbReference>
<sequence>MTSNISWLLLLTSFVGADDGSKLVKVLIFSRHNVRSPLSDVHESYSSKPWPTWPNEFGTLTPRGWLLERIMAKYISLWLQQVHFPVDCSTNVDIYTNNIERTISSGYAFVEGAFPQCGFPVRYDSGSTIDPIFSYSSRNLTPEYEEGVQRYLKNKLLEIDLRESLELMQDIVDVKNSPKCKEEGVCDLMSWGHTISIVPDKEPLLHGPIAISNKLVDTFLMQYYDGFDMKDVAWGLITNETEWKMLLDINKNYHDIIFNDTNIARDLSLSLVKLLKKYLLEDDVKFRCLVGHDANVFTITRLLNFTTYELLGQNEKTPIGGKIVFQKWYDGNTDRHLLKIEYVYASFKQLRDMEELSLENPPMRVTLEMEGCSIDSDGFCMWNDFVQILEAI</sequence>
<name>A0A4C1VYI4_EUMVA</name>
<dbReference type="Gene3D" id="3.40.50.1240">
    <property type="entry name" value="Phosphoglycerate mutase-like"/>
    <property type="match status" value="2"/>
</dbReference>
<gene>
    <name evidence="2" type="primary">agp</name>
    <name evidence="2" type="ORF">EVAR_87276_1</name>
</gene>
<accession>A0A4C1VYI4</accession>
<organism evidence="2 3">
    <name type="scientific">Eumeta variegata</name>
    <name type="common">Bagworm moth</name>
    <name type="synonym">Eumeta japonica</name>
    <dbReference type="NCBI Taxonomy" id="151549"/>
    <lineage>
        <taxon>Eukaryota</taxon>
        <taxon>Metazoa</taxon>
        <taxon>Ecdysozoa</taxon>
        <taxon>Arthropoda</taxon>
        <taxon>Hexapoda</taxon>
        <taxon>Insecta</taxon>
        <taxon>Pterygota</taxon>
        <taxon>Neoptera</taxon>
        <taxon>Endopterygota</taxon>
        <taxon>Lepidoptera</taxon>
        <taxon>Glossata</taxon>
        <taxon>Ditrysia</taxon>
        <taxon>Tineoidea</taxon>
        <taxon>Psychidae</taxon>
        <taxon>Oiketicinae</taxon>
        <taxon>Eumeta</taxon>
    </lineage>
</organism>
<evidence type="ECO:0000313" key="2">
    <source>
        <dbReference type="EMBL" id="GBP42897.1"/>
    </source>
</evidence>
<proteinExistence type="predicted"/>
<evidence type="ECO:0000313" key="3">
    <source>
        <dbReference type="Proteomes" id="UP000299102"/>
    </source>
</evidence>
<keyword evidence="3" id="KW-1185">Reference proteome</keyword>
<dbReference type="EMBL" id="BGZK01000426">
    <property type="protein sequence ID" value="GBP42897.1"/>
    <property type="molecule type" value="Genomic_DNA"/>
</dbReference>
<dbReference type="InterPro" id="IPR029033">
    <property type="entry name" value="His_PPase_superfam"/>
</dbReference>
<feature type="signal peptide" evidence="1">
    <location>
        <begin position="1"/>
        <end position="17"/>
    </location>
</feature>
<dbReference type="SUPFAM" id="SSF53254">
    <property type="entry name" value="Phosphoglycerate mutase-like"/>
    <property type="match status" value="1"/>
</dbReference>
<dbReference type="AlphaFoldDB" id="A0A4C1VYI4"/>
<protein>
    <submittedName>
        <fullName evidence="2">Glucose-1-phosphatase</fullName>
    </submittedName>
</protein>